<dbReference type="PANTHER" id="PTHR22777">
    <property type="entry name" value="HEMOLYSIN-RELATED"/>
    <property type="match status" value="1"/>
</dbReference>
<comment type="caution">
    <text evidence="12">The sequence shown here is derived from an EMBL/GenBank/DDBJ whole genome shotgun (WGS) entry which is preliminary data.</text>
</comment>
<dbReference type="InterPro" id="IPR000644">
    <property type="entry name" value="CBS_dom"/>
</dbReference>
<dbReference type="PROSITE" id="PS51371">
    <property type="entry name" value="CBS"/>
    <property type="match status" value="1"/>
</dbReference>
<keyword evidence="6 8" id="KW-0472">Membrane</keyword>
<dbReference type="InterPro" id="IPR044751">
    <property type="entry name" value="Ion_transp-like_CBS"/>
</dbReference>
<dbReference type="RefSeq" id="WP_200357346.1">
    <property type="nucleotide sequence ID" value="NZ_JAENIL010000041.1"/>
</dbReference>
<evidence type="ECO:0000256" key="4">
    <source>
        <dbReference type="ARBA" id="ARBA00022989"/>
    </source>
</evidence>
<dbReference type="Pfam" id="PF00571">
    <property type="entry name" value="CBS"/>
    <property type="match status" value="1"/>
</dbReference>
<evidence type="ECO:0000256" key="7">
    <source>
        <dbReference type="PROSITE-ProRule" id="PRU00703"/>
    </source>
</evidence>
<gene>
    <name evidence="12" type="ORF">JIN87_19775</name>
</gene>
<dbReference type="EMBL" id="JAENIL010000041">
    <property type="protein sequence ID" value="MBK1879134.1"/>
    <property type="molecule type" value="Genomic_DNA"/>
</dbReference>
<evidence type="ECO:0000256" key="6">
    <source>
        <dbReference type="ARBA" id="ARBA00023136"/>
    </source>
</evidence>
<feature type="transmembrane region" description="Helical" evidence="9">
    <location>
        <begin position="119"/>
        <end position="138"/>
    </location>
</feature>
<keyword evidence="5 7" id="KW-0129">CBS domain</keyword>
<feature type="domain" description="CNNM transmembrane" evidence="11">
    <location>
        <begin position="1"/>
        <end position="180"/>
    </location>
</feature>
<dbReference type="PROSITE" id="PS51846">
    <property type="entry name" value="CNNM"/>
    <property type="match status" value="1"/>
</dbReference>
<dbReference type="Pfam" id="PF01595">
    <property type="entry name" value="CNNM"/>
    <property type="match status" value="1"/>
</dbReference>
<feature type="domain" description="CBS" evidence="10">
    <location>
        <begin position="264"/>
        <end position="322"/>
    </location>
</feature>
<protein>
    <submittedName>
        <fullName evidence="12">HlyC/CorC family transporter</fullName>
    </submittedName>
</protein>
<evidence type="ECO:0000256" key="8">
    <source>
        <dbReference type="PROSITE-ProRule" id="PRU01193"/>
    </source>
</evidence>
<dbReference type="Gene3D" id="3.10.580.10">
    <property type="entry name" value="CBS-domain"/>
    <property type="match status" value="1"/>
</dbReference>
<dbReference type="GO" id="GO:0005886">
    <property type="term" value="C:plasma membrane"/>
    <property type="evidence" value="ECO:0007669"/>
    <property type="project" value="TreeGrafter"/>
</dbReference>
<evidence type="ECO:0000256" key="3">
    <source>
        <dbReference type="ARBA" id="ARBA00022737"/>
    </source>
</evidence>
<evidence type="ECO:0000256" key="2">
    <source>
        <dbReference type="ARBA" id="ARBA00022692"/>
    </source>
</evidence>
<accession>A0A934S180</accession>
<dbReference type="InterPro" id="IPR002550">
    <property type="entry name" value="CNNM"/>
</dbReference>
<comment type="subcellular location">
    <subcellularLocation>
        <location evidence="1">Membrane</location>
        <topology evidence="1">Multi-pass membrane protein</topology>
    </subcellularLocation>
</comment>
<evidence type="ECO:0000313" key="13">
    <source>
        <dbReference type="Proteomes" id="UP000617628"/>
    </source>
</evidence>
<evidence type="ECO:0000313" key="12">
    <source>
        <dbReference type="EMBL" id="MBK1879134.1"/>
    </source>
</evidence>
<dbReference type="Proteomes" id="UP000617628">
    <property type="component" value="Unassembled WGS sequence"/>
</dbReference>
<evidence type="ECO:0000259" key="10">
    <source>
        <dbReference type="PROSITE" id="PS51371"/>
    </source>
</evidence>
<name>A0A934S180_9BACT</name>
<evidence type="ECO:0000256" key="9">
    <source>
        <dbReference type="SAM" id="Phobius"/>
    </source>
</evidence>
<evidence type="ECO:0000259" key="11">
    <source>
        <dbReference type="PROSITE" id="PS51846"/>
    </source>
</evidence>
<dbReference type="SUPFAM" id="SSF54631">
    <property type="entry name" value="CBS-domain pair"/>
    <property type="match status" value="1"/>
</dbReference>
<keyword evidence="13" id="KW-1185">Reference proteome</keyword>
<dbReference type="PANTHER" id="PTHR22777:SF4">
    <property type="entry name" value="UPF0053 PROTEIN SLL1254"/>
    <property type="match status" value="1"/>
</dbReference>
<feature type="transmembrane region" description="Helical" evidence="9">
    <location>
        <begin position="87"/>
        <end position="107"/>
    </location>
</feature>
<keyword evidence="3" id="KW-0677">Repeat</keyword>
<reference evidence="12" key="1">
    <citation type="submission" date="2021-01" db="EMBL/GenBank/DDBJ databases">
        <title>Modified the classification status of verrucomicrobia.</title>
        <authorList>
            <person name="Feng X."/>
        </authorList>
    </citation>
    <scope>NUCLEOTIDE SEQUENCE</scope>
    <source>
        <strain evidence="12">KCTC 13126</strain>
    </source>
</reference>
<sequence>MIALFGFLILALGVSFLCSILEAALLSMPPSFVETEERKGTAYGKRLAQVKRDIDQSLAAILTLNTVAHTVGAAGVGSQAVALFGEAYFGVISAVLTLLILLLSEIIPKTLGAQHWRSLSKFTTYTCHTIVILTYPLVALSKRITALLQAKGKENVSVSRDEIVALAQLGKTEGVLADNESRMIRSLIRFRDLRVEHIMTPRTVLGSLSEDVTCQEAMDKPQIMKFTRIPLYSTNKDSITGYVLKTDILQQIATGTPETQLSKIKRKIRFVSEFDTLSKLFDELHVQHEHLAIVVDEYGGTSGLVTLEDLIETLLGLEIVDESDSEVDMRELARKRWEKRALEMGIISEEETTSD</sequence>
<organism evidence="12 13">
    <name type="scientific">Pelagicoccus mobilis</name>
    <dbReference type="NCBI Taxonomy" id="415221"/>
    <lineage>
        <taxon>Bacteria</taxon>
        <taxon>Pseudomonadati</taxon>
        <taxon>Verrucomicrobiota</taxon>
        <taxon>Opitutia</taxon>
        <taxon>Puniceicoccales</taxon>
        <taxon>Pelagicoccaceae</taxon>
        <taxon>Pelagicoccus</taxon>
    </lineage>
</organism>
<proteinExistence type="predicted"/>
<evidence type="ECO:0000256" key="5">
    <source>
        <dbReference type="ARBA" id="ARBA00023122"/>
    </source>
</evidence>
<keyword evidence="2 8" id="KW-0812">Transmembrane</keyword>
<keyword evidence="4 8" id="KW-1133">Transmembrane helix</keyword>
<dbReference type="InterPro" id="IPR046342">
    <property type="entry name" value="CBS_dom_sf"/>
</dbReference>
<evidence type="ECO:0000256" key="1">
    <source>
        <dbReference type="ARBA" id="ARBA00004141"/>
    </source>
</evidence>
<dbReference type="CDD" id="cd04590">
    <property type="entry name" value="CBS_pair_CorC_HlyC_assoc"/>
    <property type="match status" value="1"/>
</dbReference>
<dbReference type="AlphaFoldDB" id="A0A934S180"/>